<dbReference type="InterPro" id="IPR035984">
    <property type="entry name" value="Acyl-CoA-binding_sf"/>
</dbReference>
<dbReference type="PROSITE" id="PS51228">
    <property type="entry name" value="ACB_2"/>
    <property type="match status" value="1"/>
</dbReference>
<comment type="similarity">
    <text evidence="1">Belongs to the ACBP family.</text>
</comment>
<feature type="domain" description="ACB" evidence="6">
    <location>
        <begin position="12"/>
        <end position="103"/>
    </location>
</feature>
<evidence type="ECO:0000256" key="5">
    <source>
        <dbReference type="SAM" id="MobiDB-lite"/>
    </source>
</evidence>
<sequence length="670" mass="73312">MVMARASSGPAYPDRFYAAASYAGFGESPQGVASRFPNDIALLLYALYQQATKGPCNVPKPRGWSPVEQSKWTSWHGLGNMASAEAMRLFVKILEEEDPSWFSRASAIADPVVDVDTNHTFKSEPVIENGESDAQTKIVSSENGILNETQDKDVVSEGLSSIAVYDQWVAPSVQGPRPKARYEHGAAVIRDKMYVYAGNHNGRYLNDMHILDLRSWTWSKVEAKFNDDTAETSGSFAPCAGHSLIPWNNKLLSVAGHTKDPSETMQVREFDPQTATWSILKTYGKAPVSRGGHSVTLVGNTLVIFGGQDARRSLLNDLHILDLETMTWDEFDALGTPPSPRSDHSAAVHAERYLLIFGGGSHATCFNDLHVLDIQTMEWSRPTQQGEIPTSRAGHAGATVGENWFIVGGGDNKSGASETIMLNMSTLVWSIVTAVQGRVPVVSEGLSLVVSSYNGEDVLVSFGGYNGRYNNEIHVLKPSHKSTIPSKMTESSLPDSTSAVHNVTHAPRDVELEVEAVQDGRIREIAVDNALNPTKSKGQANGEPLLTTIKAEKEELESLLSKEKVLSLQLKEDLLEAEARNANLYKELQSLRGQLAAEQSRSFKLEVDVAELRQKLQTMEALQKELEILRRQKAASEQAISMARQKQSSGGVWSWLTGTPPSPGEKENNA</sequence>
<reference evidence="9" key="3">
    <citation type="journal article" date="2020" name="Plant Biotechnol. J.">
        <title>The pomegranate (Punica granatum L.) draft genome dissects genetic divergence between soft- and hard-seeded cultivars.</title>
        <authorList>
            <person name="Luo X."/>
            <person name="Li H."/>
            <person name="Wu Z."/>
            <person name="Yao W."/>
            <person name="Zhao P."/>
            <person name="Cao D."/>
            <person name="Yu H."/>
            <person name="Li K."/>
            <person name="Poudel K."/>
            <person name="Zhao D."/>
            <person name="Zhang F."/>
            <person name="Xia X."/>
            <person name="Chen L."/>
            <person name="Wang Q."/>
            <person name="Jing D."/>
            <person name="Cao S."/>
        </authorList>
    </citation>
    <scope>NUCLEOTIDE SEQUENCE [LARGE SCALE GENOMIC DNA]</scope>
</reference>
<dbReference type="GeneID" id="116213507"/>
<reference evidence="10" key="4">
    <citation type="submission" date="2025-04" db="UniProtKB">
        <authorList>
            <consortium name="RefSeq"/>
        </authorList>
    </citation>
    <scope>IDENTIFICATION</scope>
    <source>
        <tissue evidence="10">Leaf</tissue>
    </source>
</reference>
<proteinExistence type="inferred from homology"/>
<evidence type="ECO:0000256" key="2">
    <source>
        <dbReference type="ARBA" id="ARBA00022441"/>
    </source>
</evidence>
<evidence type="ECO:0000256" key="3">
    <source>
        <dbReference type="ARBA" id="ARBA00022737"/>
    </source>
</evidence>
<dbReference type="SUPFAM" id="SSF47027">
    <property type="entry name" value="Acyl-CoA binding protein"/>
    <property type="match status" value="1"/>
</dbReference>
<dbReference type="RefSeq" id="XP_031404345.1">
    <property type="nucleotide sequence ID" value="XM_031548485.1"/>
</dbReference>
<dbReference type="GO" id="GO:0006869">
    <property type="term" value="P:lipid transport"/>
    <property type="evidence" value="ECO:0007669"/>
    <property type="project" value="TreeGrafter"/>
</dbReference>
<evidence type="ECO:0000256" key="1">
    <source>
        <dbReference type="ARBA" id="ARBA00005567"/>
    </source>
</evidence>
<evidence type="ECO:0000313" key="10">
    <source>
        <dbReference type="RefSeq" id="XP_031404345.1"/>
    </source>
</evidence>
<dbReference type="Proteomes" id="UP000197138">
    <property type="component" value="Unassembled WGS sequence"/>
</dbReference>
<keyword evidence="3" id="KW-0677">Repeat</keyword>
<dbReference type="Proteomes" id="UP000515151">
    <property type="component" value="Chromosome 7"/>
</dbReference>
<dbReference type="Gene3D" id="1.20.80.10">
    <property type="match status" value="1"/>
</dbReference>
<dbReference type="Pfam" id="PF00887">
    <property type="entry name" value="ACBP"/>
    <property type="match status" value="1"/>
</dbReference>
<organism evidence="7 8">
    <name type="scientific">Punica granatum</name>
    <name type="common">Pomegranate</name>
    <dbReference type="NCBI Taxonomy" id="22663"/>
    <lineage>
        <taxon>Eukaryota</taxon>
        <taxon>Viridiplantae</taxon>
        <taxon>Streptophyta</taxon>
        <taxon>Embryophyta</taxon>
        <taxon>Tracheophyta</taxon>
        <taxon>Spermatophyta</taxon>
        <taxon>Magnoliopsida</taxon>
        <taxon>eudicotyledons</taxon>
        <taxon>Gunneridae</taxon>
        <taxon>Pentapetalae</taxon>
        <taxon>rosids</taxon>
        <taxon>malvids</taxon>
        <taxon>Myrtales</taxon>
        <taxon>Lythraceae</taxon>
        <taxon>Punica</taxon>
    </lineage>
</organism>
<dbReference type="Pfam" id="PF24681">
    <property type="entry name" value="Kelch_KLHDC2_KLHL20_DRC7"/>
    <property type="match status" value="2"/>
</dbReference>
<name>A0A218VS70_PUNGR</name>
<dbReference type="Pfam" id="PF24922">
    <property type="entry name" value="ACBP4_C"/>
    <property type="match status" value="1"/>
</dbReference>
<reference evidence="8" key="1">
    <citation type="journal article" date="2017" name="Plant J.">
        <title>The pomegranate (Punica granatum L.) genome and the genomics of punicalagin biosynthesis.</title>
        <authorList>
            <person name="Qin G."/>
            <person name="Xu C."/>
            <person name="Ming R."/>
            <person name="Tang H."/>
            <person name="Guyot R."/>
            <person name="Kramer E.M."/>
            <person name="Hu Y."/>
            <person name="Yi X."/>
            <person name="Qi Y."/>
            <person name="Xu X."/>
            <person name="Gao Z."/>
            <person name="Pan H."/>
            <person name="Jian J."/>
            <person name="Tian Y."/>
            <person name="Yue Z."/>
            <person name="Xu Y."/>
        </authorList>
    </citation>
    <scope>NUCLEOTIDE SEQUENCE [LARGE SCALE GENOMIC DNA]</scope>
    <source>
        <strain evidence="8">cv. Dabenzi</strain>
    </source>
</reference>
<keyword evidence="4" id="KW-0446">Lipid-binding</keyword>
<keyword evidence="9" id="KW-1185">Reference proteome</keyword>
<evidence type="ECO:0000259" key="6">
    <source>
        <dbReference type="PROSITE" id="PS51228"/>
    </source>
</evidence>
<dbReference type="OrthoDB" id="10251809at2759"/>
<dbReference type="Gene3D" id="2.120.10.80">
    <property type="entry name" value="Kelch-type beta propeller"/>
    <property type="match status" value="2"/>
</dbReference>
<dbReference type="SUPFAM" id="SSF117281">
    <property type="entry name" value="Kelch motif"/>
    <property type="match status" value="1"/>
</dbReference>
<dbReference type="FunFam" id="2.120.10.80:FF:000089">
    <property type="entry name" value="Acyl-CoA-binding domain-containing protein 4"/>
    <property type="match status" value="1"/>
</dbReference>
<dbReference type="PANTHER" id="PTHR46093">
    <property type="entry name" value="ACYL-COA-BINDING DOMAIN-CONTAINING PROTEIN 5"/>
    <property type="match status" value="1"/>
</dbReference>
<protein>
    <submittedName>
        <fullName evidence="10">Acyl-CoA-binding domain-containing protein 4-like</fullName>
    </submittedName>
</protein>
<dbReference type="GO" id="GO:0005829">
    <property type="term" value="C:cytosol"/>
    <property type="evidence" value="ECO:0007669"/>
    <property type="project" value="TreeGrafter"/>
</dbReference>
<dbReference type="InterPro" id="IPR000582">
    <property type="entry name" value="Acyl-CoA-binding_protein"/>
</dbReference>
<dbReference type="InterPro" id="IPR014352">
    <property type="entry name" value="FERM/acyl-CoA-bd_prot_sf"/>
</dbReference>
<gene>
    <name evidence="10" type="primary">LOC116213507</name>
    <name evidence="7" type="ORF">CDL15_Pgr020224</name>
</gene>
<dbReference type="InterPro" id="IPR056819">
    <property type="entry name" value="ACBP4-6_C"/>
</dbReference>
<evidence type="ECO:0000313" key="8">
    <source>
        <dbReference type="Proteomes" id="UP000197138"/>
    </source>
</evidence>
<evidence type="ECO:0000313" key="9">
    <source>
        <dbReference type="Proteomes" id="UP000515151"/>
    </source>
</evidence>
<dbReference type="InterPro" id="IPR015915">
    <property type="entry name" value="Kelch-typ_b-propeller"/>
</dbReference>
<reference evidence="7" key="2">
    <citation type="submission" date="2017-06" db="EMBL/GenBank/DDBJ databases">
        <title>The pomegranate genome and the genomics of punicalagin biosynthesis.</title>
        <authorList>
            <person name="Xu C."/>
        </authorList>
    </citation>
    <scope>NUCLEOTIDE SEQUENCE [LARGE SCALE GENOMIC DNA]</scope>
    <source>
        <tissue evidence="7">Fresh leaf</tissue>
    </source>
</reference>
<dbReference type="FunFam" id="2.120.10.80:FF:000098">
    <property type="entry name" value="Acyl-CoA-binding domain-containing protein 4"/>
    <property type="match status" value="1"/>
</dbReference>
<feature type="region of interest" description="Disordered" evidence="5">
    <location>
        <begin position="640"/>
        <end position="670"/>
    </location>
</feature>
<feature type="compositionally biased region" description="Polar residues" evidence="5">
    <location>
        <begin position="644"/>
        <end position="659"/>
    </location>
</feature>
<accession>A0A218VS70</accession>
<dbReference type="PANTHER" id="PTHR46093:SF3">
    <property type="entry name" value="ACYL-COA-BINDING DOMAIN-CONTAINING PROTEIN 4"/>
    <property type="match status" value="1"/>
</dbReference>
<dbReference type="AlphaFoldDB" id="A0A218VS70"/>
<evidence type="ECO:0000313" key="7">
    <source>
        <dbReference type="EMBL" id="OWM62930.1"/>
    </source>
</evidence>
<keyword evidence="2" id="KW-0880">Kelch repeat</keyword>
<evidence type="ECO:0000256" key="4">
    <source>
        <dbReference type="ARBA" id="ARBA00023121"/>
    </source>
</evidence>
<dbReference type="EMBL" id="MTKT01006319">
    <property type="protein sequence ID" value="OWM62930.1"/>
    <property type="molecule type" value="Genomic_DNA"/>
</dbReference>
<dbReference type="GO" id="GO:0000062">
    <property type="term" value="F:fatty-acyl-CoA binding"/>
    <property type="evidence" value="ECO:0007669"/>
    <property type="project" value="InterPro"/>
</dbReference>